<accession>A0ABR3Q0L2</accession>
<evidence type="ECO:0000313" key="2">
    <source>
        <dbReference type="EMBL" id="KAL1408264.1"/>
    </source>
</evidence>
<dbReference type="PANTHER" id="PTHR34407:SF1">
    <property type="entry name" value="SGNH HYDROLASE-TYPE ESTERASE DOMAIN-CONTAINING PROTEIN"/>
    <property type="match status" value="1"/>
</dbReference>
<protein>
    <submittedName>
        <fullName evidence="2">Uncharacterized protein</fullName>
    </submittedName>
</protein>
<keyword evidence="3" id="KW-1185">Reference proteome</keyword>
<dbReference type="PANTHER" id="PTHR34407">
    <property type="entry name" value="EXPRESSED PROTEIN"/>
    <property type="match status" value="1"/>
</dbReference>
<evidence type="ECO:0000256" key="1">
    <source>
        <dbReference type="SAM" id="Phobius"/>
    </source>
</evidence>
<evidence type="ECO:0000313" key="3">
    <source>
        <dbReference type="Proteomes" id="UP001565368"/>
    </source>
</evidence>
<proteinExistence type="predicted"/>
<dbReference type="GeneID" id="95986113"/>
<dbReference type="SUPFAM" id="SSF52266">
    <property type="entry name" value="SGNH hydrolase"/>
    <property type="match status" value="1"/>
</dbReference>
<gene>
    <name evidence="2" type="ORF">Q8F55_005070</name>
</gene>
<dbReference type="Proteomes" id="UP001565368">
    <property type="component" value="Unassembled WGS sequence"/>
</dbReference>
<keyword evidence="1" id="KW-0812">Transmembrane</keyword>
<feature type="transmembrane region" description="Helical" evidence="1">
    <location>
        <begin position="15"/>
        <end position="35"/>
    </location>
</feature>
<organism evidence="2 3">
    <name type="scientific">Vanrija albida</name>
    <dbReference type="NCBI Taxonomy" id="181172"/>
    <lineage>
        <taxon>Eukaryota</taxon>
        <taxon>Fungi</taxon>
        <taxon>Dikarya</taxon>
        <taxon>Basidiomycota</taxon>
        <taxon>Agaricomycotina</taxon>
        <taxon>Tremellomycetes</taxon>
        <taxon>Trichosporonales</taxon>
        <taxon>Trichosporonaceae</taxon>
        <taxon>Vanrija</taxon>
    </lineage>
</organism>
<keyword evidence="1" id="KW-1133">Transmembrane helix</keyword>
<name>A0ABR3Q0L2_9TREE</name>
<dbReference type="EMBL" id="JBBXJM010000004">
    <property type="protein sequence ID" value="KAL1408264.1"/>
    <property type="molecule type" value="Genomic_DNA"/>
</dbReference>
<reference evidence="2 3" key="1">
    <citation type="submission" date="2023-08" db="EMBL/GenBank/DDBJ databases">
        <title>Annotated Genome Sequence of Vanrija albida AlHP1.</title>
        <authorList>
            <person name="Herzog R."/>
        </authorList>
    </citation>
    <scope>NUCLEOTIDE SEQUENCE [LARGE SCALE GENOMIC DNA]</scope>
    <source>
        <strain evidence="2 3">AlHP1</strain>
    </source>
</reference>
<dbReference type="RefSeq" id="XP_069208208.1">
    <property type="nucleotide sequence ID" value="XM_069353566.1"/>
</dbReference>
<comment type="caution">
    <text evidence="2">The sequence shown here is derived from an EMBL/GenBank/DDBJ whole genome shotgun (WGS) entry which is preliminary data.</text>
</comment>
<keyword evidence="1" id="KW-0472">Membrane</keyword>
<sequence length="527" mass="58991">MNNSRLSLSSGRLRFLLRTSVLANVVLLVLLVRWADLGLGSFDLAGGREDTRHADVPQRTVTRTRTVKFEAPAPTETVIQTKEKVVEINSCSLCKVAPHVCQEIGEDNFRRAVGFMGSNNRLRRALARLRRGQPFNMGIAGGSVSLGHGLHTDDEERGPENMHRQIFDWLNEKFPGKGEPAIEPEGSLKAEGRNGFFNGAQGGVGGDYFSMCFKEHFPLDTDLLFIETAVNEENELFVQKPFELMLRGFLDLKSEPAVINLQGIAFSFRQLVTGGNFQQPGVAQFYDVPSLSLNNALMPKILDQPSLIAEYFAEGDTDGRSTVDGIDRRHIGLKGHKLFAEIVKGYLELQMCEMDRIEEEAGHNHIDELYPLGHLPRLLATGKYDETAVTPRMDPFCLSANSKKNKLSPVENDGWREWSWKDKHYLIADKPGSKITFEIKTGLGLIQLFYQRSAVYGFGNAKCWVNDDVDKAHTLEGYWDEPFNIGRSVDLRDDLPPGTHKVHCELLESTADPGGKHEFRIISLMSI</sequence>